<keyword evidence="4" id="KW-1185">Reference proteome</keyword>
<evidence type="ECO:0000313" key="2">
    <source>
        <dbReference type="EMBL" id="EGU46086.1"/>
    </source>
</evidence>
<dbReference type="EMBL" id="AFWH01000072">
    <property type="protein sequence ID" value="EGU46086.1"/>
    <property type="molecule type" value="Genomic_DNA"/>
</dbReference>
<evidence type="ECO:0000313" key="3">
    <source>
        <dbReference type="Proteomes" id="UP000002817"/>
    </source>
</evidence>
<name>C9QK92_VIBOR</name>
<reference evidence="2" key="2">
    <citation type="submission" date="2011-08" db="EMBL/GenBank/DDBJ databases">
        <authorList>
            <person name="Hoffman M."/>
            <person name="Strain E.A."/>
            <person name="Brown E."/>
            <person name="Allard M.W."/>
        </authorList>
    </citation>
    <scope>NUCLEOTIDE SEQUENCE</scope>
    <source>
        <strain evidence="2">CIP 102891</strain>
    </source>
</reference>
<gene>
    <name evidence="1" type="ORF">VIA_002731</name>
    <name evidence="2" type="ORF">VIOR3934_21431</name>
</gene>
<dbReference type="Proteomes" id="UP000003515">
    <property type="component" value="Unassembled WGS sequence"/>
</dbReference>
<reference evidence="1 4" key="1">
    <citation type="submission" date="2009-10" db="EMBL/GenBank/DDBJ databases">
        <authorList>
            <consortium name="Los Alamos National Laboratory (LANL)"/>
            <consortium name="National Microbial Pathogen Data Resource (NMPDR)"/>
            <person name="Munk A.C."/>
            <person name="Chertkov O."/>
            <person name="Tapia R."/>
            <person name="Green L."/>
            <person name="Rogers Y."/>
            <person name="Detter J.C."/>
            <person name="Bruce D."/>
            <person name="Brettin T.S."/>
            <person name="Colwell R.R."/>
            <person name="Huq A."/>
            <person name="Grim C.J."/>
            <person name="Hasan N.A."/>
            <person name="Bartels D."/>
            <person name="Vonstein V."/>
        </authorList>
    </citation>
    <scope>NUCLEOTIDE SEQUENCE [LARGE SCALE GENOMIC DNA]</scope>
    <source>
        <strain evidence="1 4">CIP 102891</strain>
    </source>
</reference>
<dbReference type="PATRIC" id="fig|675816.5.peg.3805"/>
<protein>
    <submittedName>
        <fullName evidence="2">Uncharacterized protein</fullName>
    </submittedName>
</protein>
<accession>C9QK92</accession>
<proteinExistence type="predicted"/>
<dbReference type="OrthoDB" id="9135240at2"/>
<dbReference type="Proteomes" id="UP000002817">
    <property type="component" value="Unassembled WGS sequence"/>
</dbReference>
<evidence type="ECO:0000313" key="1">
    <source>
        <dbReference type="EMBL" id="EEX92087.1"/>
    </source>
</evidence>
<reference evidence="2 3" key="3">
    <citation type="journal article" date="2012" name="Int. J. Syst. Evol. Microbiol.">
        <title>Vibrio caribbeanicus sp. nov., isolated from the marine sponge Scleritoderma cyanea.</title>
        <authorList>
            <person name="Hoffmann M."/>
            <person name="Monday S.R."/>
            <person name="Allard M.W."/>
            <person name="Strain E.A."/>
            <person name="Whittaker P."/>
            <person name="Naum M."/>
            <person name="McCarthy P.J."/>
            <person name="Lopez J.V."/>
            <person name="Fischer M."/>
            <person name="Brown E.W."/>
        </authorList>
    </citation>
    <scope>NUCLEOTIDE SEQUENCE [LARGE SCALE GENOMIC DNA]</scope>
    <source>
        <strain evidence="2">CIP 102891</strain>
        <strain evidence="3">CIP 102891 / ATCC 33934</strain>
    </source>
</reference>
<organism evidence="2 3">
    <name type="scientific">Vibrio orientalis CIP 102891 = ATCC 33934</name>
    <dbReference type="NCBI Taxonomy" id="675816"/>
    <lineage>
        <taxon>Bacteria</taxon>
        <taxon>Pseudomonadati</taxon>
        <taxon>Pseudomonadota</taxon>
        <taxon>Gammaproteobacteria</taxon>
        <taxon>Vibrionales</taxon>
        <taxon>Vibrionaceae</taxon>
        <taxon>Vibrio</taxon>
        <taxon>Vibrio oreintalis group</taxon>
    </lineage>
</organism>
<comment type="caution">
    <text evidence="2">The sequence shown here is derived from an EMBL/GenBank/DDBJ whole genome shotgun (WGS) entry which is preliminary data.</text>
</comment>
<dbReference type="EMBL" id="ACZV01000005">
    <property type="protein sequence ID" value="EEX92087.1"/>
    <property type="molecule type" value="Genomic_DNA"/>
</dbReference>
<evidence type="ECO:0000313" key="4">
    <source>
        <dbReference type="Proteomes" id="UP000003515"/>
    </source>
</evidence>
<dbReference type="eggNOG" id="ENOG5032ZWY">
    <property type="taxonomic scope" value="Bacteria"/>
</dbReference>
<sequence>MSTNFENDVYEWGRRLIEKVGYKANKDSFVTLANVFTLSRMFISTIPRRVHVSESFMTPQKYDKAIKQIIHDLNVGHNVNARLSRRIKDKKVYTDRMLADWGIHHLHLGEEVISKGKNEGLIEGNKEILFVWVTNNDAYLIGIFDHDSWTKTQVLEIVHDNWYHLLKPFELPRDVRSTIDITDLDRLELRNACVNTAVLVRGCSYMGLGGGLTCGNIGGNDVHKANTILRASDDLAEWVKNNYSILESYMSGAGIDFASETLEFDVSKFVISAMYTIKCKPSNYRIHIQSQHEPYTLVPHGFEAVIEPCAEKREIQDHRAIKGLLIECG</sequence>
<dbReference type="RefSeq" id="WP_004413640.1">
    <property type="nucleotide sequence ID" value="NZ_ACZV01000005.1"/>
</dbReference>
<dbReference type="AlphaFoldDB" id="C9QK92"/>